<dbReference type="EMBL" id="BTSY01000005">
    <property type="protein sequence ID" value="GMT26442.1"/>
    <property type="molecule type" value="Genomic_DNA"/>
</dbReference>
<sequence length="231" mass="27111">RLSQYSTGTETEDEVEEEEEGTVLSQFFIVDKKKVDTLFRRCQECGGLIDPTSVEWKQVASALFATYQCTECKEWMIWESQIKKGRGKSKVFQLNQELPMAAFVTGCPIPRLQDTCDLLKLAVPKERSMREIIRVYACPAIDRVHGEMERFVRNLSKDAAPQLVDDGFKIRTRVSDSNAMVDKRLRENEKLKGIETKRDFWHVQKPLRKEWWTGMKRSDCQRLLEWYKPFF</sequence>
<evidence type="ECO:0000313" key="1">
    <source>
        <dbReference type="EMBL" id="GMT26442.1"/>
    </source>
</evidence>
<name>A0AAV5W8P1_9BILA</name>
<comment type="caution">
    <text evidence="1">The sequence shown here is derived from an EMBL/GenBank/DDBJ whole genome shotgun (WGS) entry which is preliminary data.</text>
</comment>
<evidence type="ECO:0000313" key="2">
    <source>
        <dbReference type="Proteomes" id="UP001432322"/>
    </source>
</evidence>
<dbReference type="AlphaFoldDB" id="A0AAV5W8P1"/>
<reference evidence="1" key="1">
    <citation type="submission" date="2023-10" db="EMBL/GenBank/DDBJ databases">
        <title>Genome assembly of Pristionchus species.</title>
        <authorList>
            <person name="Yoshida K."/>
            <person name="Sommer R.J."/>
        </authorList>
    </citation>
    <scope>NUCLEOTIDE SEQUENCE</scope>
    <source>
        <strain evidence="1">RS5133</strain>
    </source>
</reference>
<dbReference type="PANTHER" id="PTHR31751:SF42">
    <property type="entry name" value="PROTEIN CBG10204"/>
    <property type="match status" value="1"/>
</dbReference>
<gene>
    <name evidence="1" type="ORF">PFISCL1PPCAC_17739</name>
</gene>
<dbReference type="PANTHER" id="PTHR31751">
    <property type="entry name" value="SI:CH211-108C17.2-RELATED-RELATED"/>
    <property type="match status" value="1"/>
</dbReference>
<dbReference type="Proteomes" id="UP001432322">
    <property type="component" value="Unassembled WGS sequence"/>
</dbReference>
<accession>A0AAV5W8P1</accession>
<proteinExistence type="predicted"/>
<feature type="non-terminal residue" evidence="1">
    <location>
        <position position="1"/>
    </location>
</feature>
<keyword evidence="2" id="KW-1185">Reference proteome</keyword>
<organism evidence="1 2">
    <name type="scientific">Pristionchus fissidentatus</name>
    <dbReference type="NCBI Taxonomy" id="1538716"/>
    <lineage>
        <taxon>Eukaryota</taxon>
        <taxon>Metazoa</taxon>
        <taxon>Ecdysozoa</taxon>
        <taxon>Nematoda</taxon>
        <taxon>Chromadorea</taxon>
        <taxon>Rhabditida</taxon>
        <taxon>Rhabditina</taxon>
        <taxon>Diplogasteromorpha</taxon>
        <taxon>Diplogasteroidea</taxon>
        <taxon>Neodiplogasteridae</taxon>
        <taxon>Pristionchus</taxon>
    </lineage>
</organism>
<protein>
    <submittedName>
        <fullName evidence="1">Uncharacterized protein</fullName>
    </submittedName>
</protein>